<keyword evidence="3" id="KW-1185">Reference proteome</keyword>
<dbReference type="Proteomes" id="UP000824681">
    <property type="component" value="Chromosome"/>
</dbReference>
<protein>
    <submittedName>
        <fullName evidence="2">Uncharacterized protein</fullName>
    </submittedName>
</protein>
<evidence type="ECO:0000313" key="3">
    <source>
        <dbReference type="Proteomes" id="UP000824681"/>
    </source>
</evidence>
<accession>A0ABX8U4C3</accession>
<gene>
    <name evidence="2" type="ORF">Nocox_24275</name>
</gene>
<organism evidence="2 3">
    <name type="scientific">Nonomuraea coxensis DSM 45129</name>
    <dbReference type="NCBI Taxonomy" id="1122611"/>
    <lineage>
        <taxon>Bacteria</taxon>
        <taxon>Bacillati</taxon>
        <taxon>Actinomycetota</taxon>
        <taxon>Actinomycetes</taxon>
        <taxon>Streptosporangiales</taxon>
        <taxon>Streptosporangiaceae</taxon>
        <taxon>Nonomuraea</taxon>
    </lineage>
</organism>
<proteinExistence type="predicted"/>
<feature type="compositionally biased region" description="Low complexity" evidence="1">
    <location>
        <begin position="241"/>
        <end position="256"/>
    </location>
</feature>
<evidence type="ECO:0000313" key="2">
    <source>
        <dbReference type="EMBL" id="QYC42458.1"/>
    </source>
</evidence>
<sequence length="256" mass="28122">MRDPHAGPEPLGGEARDDPGDHVVPLLPFVVLLDLVRQVRDPAGERLRQQVVGVQVAYRVEDLRQLGVEAPLGVHGRLALPAEPQRQQPQPLDGVHRVHRDLERQVHVVLLDEDQRLRDQRAPVGQGQRSCPVQEVPQLDRSGEPLVHGLGSLGHSTPVPVRGHGRSGGSPTTPSDCSEPVRTSAAWHRGRAARIGCRPRGFPSPRVLAGPRAVPGGPVSGRGPRGRRARRRRGRRRPARRAWPWSRRPPRRAAAP</sequence>
<feature type="compositionally biased region" description="Basic residues" evidence="1">
    <location>
        <begin position="224"/>
        <end position="240"/>
    </location>
</feature>
<reference evidence="2 3" key="1">
    <citation type="journal article" date="2021" name="ACS Chem. Biol.">
        <title>Genomic-Led Discovery of a Novel Glycopeptide Antibiotic by Nonomuraea coxensis DSM 45129.</title>
        <authorList>
            <person name="Yushchuk O."/>
            <person name="Vior N.M."/>
            <person name="Andreo-Vidal A."/>
            <person name="Berini F."/>
            <person name="Ruckert C."/>
            <person name="Busche T."/>
            <person name="Binda E."/>
            <person name="Kalinowski J."/>
            <person name="Truman A.W."/>
            <person name="Marinelli F."/>
        </authorList>
    </citation>
    <scope>NUCLEOTIDE SEQUENCE [LARGE SCALE GENOMIC DNA]</scope>
    <source>
        <strain evidence="2 3">DSM 45129</strain>
    </source>
</reference>
<feature type="region of interest" description="Disordered" evidence="1">
    <location>
        <begin position="142"/>
        <end position="180"/>
    </location>
</feature>
<dbReference type="EMBL" id="CP068985">
    <property type="protein sequence ID" value="QYC42458.1"/>
    <property type="molecule type" value="Genomic_DNA"/>
</dbReference>
<feature type="region of interest" description="Disordered" evidence="1">
    <location>
        <begin position="196"/>
        <end position="256"/>
    </location>
</feature>
<name>A0ABX8U4C3_9ACTN</name>
<evidence type="ECO:0000256" key="1">
    <source>
        <dbReference type="SAM" id="MobiDB-lite"/>
    </source>
</evidence>